<dbReference type="Proteomes" id="UP001497493">
    <property type="component" value="Chromosome"/>
</dbReference>
<protein>
    <submittedName>
        <fullName evidence="1">Uncharacterized protein</fullName>
    </submittedName>
</protein>
<proteinExistence type="predicted"/>
<name>A0ABP1C9B3_9GAMM</name>
<sequence>MWIHRNGGAQARCNGRKTHWQWGNGCCSGVRHRVSVKITSVAVQRRYILKRTRSYAIKRRGEPTDGVQGIDSLALRRPWAGPFRRGGKNVAVTRRNRIHS</sequence>
<reference evidence="1 2" key="1">
    <citation type="submission" date="2024-04" db="EMBL/GenBank/DDBJ databases">
        <authorList>
            <person name="Cremers G."/>
        </authorList>
    </citation>
    <scope>NUCLEOTIDE SEQUENCE [LARGE SCALE GENOMIC DNA]</scope>
    <source>
        <strain evidence="1">MeCH1-AG</strain>
    </source>
</reference>
<accession>A0ABP1C9B3</accession>
<evidence type="ECO:0000313" key="1">
    <source>
        <dbReference type="EMBL" id="CAL1240856.1"/>
    </source>
</evidence>
<evidence type="ECO:0000313" key="2">
    <source>
        <dbReference type="Proteomes" id="UP001497493"/>
    </source>
</evidence>
<organism evidence="1 2">
    <name type="scientific">Candidatus Methylocalor cossyra</name>
    <dbReference type="NCBI Taxonomy" id="3108543"/>
    <lineage>
        <taxon>Bacteria</taxon>
        <taxon>Pseudomonadati</taxon>
        <taxon>Pseudomonadota</taxon>
        <taxon>Gammaproteobacteria</taxon>
        <taxon>Methylococcales</taxon>
        <taxon>Methylococcaceae</taxon>
        <taxon>Candidatus Methylocalor</taxon>
    </lineage>
</organism>
<dbReference type="EMBL" id="OZ026884">
    <property type="protein sequence ID" value="CAL1240856.1"/>
    <property type="molecule type" value="Genomic_DNA"/>
</dbReference>
<keyword evidence="2" id="KW-1185">Reference proteome</keyword>
<gene>
    <name evidence="1" type="ORF">MECH1_V1_2080</name>
</gene>